<dbReference type="AlphaFoldDB" id="A0A0J9X4V6"/>
<reference evidence="5" key="2">
    <citation type="journal article" date="2020" name="Front. Microbiol.">
        <title>Phenotypic and Genetic Characterization of the Cheese Ripening Yeast Geotrichum candidum.</title>
        <authorList>
            <person name="Perkins V."/>
            <person name="Vignola S."/>
            <person name="Lessard M.H."/>
            <person name="Plante P.L."/>
            <person name="Corbeil J."/>
            <person name="Dugat-Bony E."/>
            <person name="Frenette M."/>
            <person name="Labrie S."/>
        </authorList>
    </citation>
    <scope>NUCLEOTIDE SEQUENCE</scope>
    <source>
        <strain evidence="5">LMA-70</strain>
    </source>
</reference>
<keyword evidence="6" id="KW-1185">Reference proteome</keyword>
<comment type="caution">
    <text evidence="4">The sequence shown here is derived from an EMBL/GenBank/DDBJ whole genome shotgun (WGS) entry which is preliminary data.</text>
</comment>
<dbReference type="EMBL" id="CCBN010000003">
    <property type="protein sequence ID" value="CDO52468.1"/>
    <property type="molecule type" value="Genomic_DNA"/>
</dbReference>
<evidence type="ECO:0000256" key="1">
    <source>
        <dbReference type="ARBA" id="ARBA00010997"/>
    </source>
</evidence>
<dbReference type="Proteomes" id="UP000242525">
    <property type="component" value="Unassembled WGS sequence"/>
</dbReference>
<dbReference type="PANTHER" id="PTHR40463:SF1">
    <property type="entry name" value="PH-RESPONSE REGULATOR PROTEIN PALC"/>
    <property type="match status" value="1"/>
</dbReference>
<evidence type="ECO:0000313" key="5">
    <source>
        <dbReference type="EMBL" id="KAF5103584.1"/>
    </source>
</evidence>
<dbReference type="SMART" id="SM01041">
    <property type="entry name" value="BRO1"/>
    <property type="match status" value="1"/>
</dbReference>
<accession>A0A0J9X4V6</accession>
<dbReference type="PROSITE" id="PS51180">
    <property type="entry name" value="BRO1"/>
    <property type="match status" value="1"/>
</dbReference>
<dbReference type="OrthoDB" id="10266451at2759"/>
<dbReference type="EMBL" id="QQZK01000020">
    <property type="protein sequence ID" value="KAF5103584.1"/>
    <property type="molecule type" value="Genomic_DNA"/>
</dbReference>
<dbReference type="GO" id="GO:0071467">
    <property type="term" value="P:cellular response to pH"/>
    <property type="evidence" value="ECO:0007669"/>
    <property type="project" value="InterPro"/>
</dbReference>
<reference evidence="5" key="3">
    <citation type="submission" date="2020-01" db="EMBL/GenBank/DDBJ databases">
        <authorList>
            <person name="Perkins V."/>
            <person name="Lessard M.-H."/>
            <person name="Dugat-Bony E."/>
            <person name="Frenette M."/>
            <person name="Labrie S."/>
        </authorList>
    </citation>
    <scope>NUCLEOTIDE SEQUENCE</scope>
    <source>
        <strain evidence="5">LMA-70</strain>
    </source>
</reference>
<proteinExistence type="inferred from homology"/>
<dbReference type="InterPro" id="IPR004328">
    <property type="entry name" value="BRO1_dom"/>
</dbReference>
<dbReference type="Pfam" id="PF03097">
    <property type="entry name" value="BRO1"/>
    <property type="match status" value="1"/>
</dbReference>
<evidence type="ECO:0000313" key="4">
    <source>
        <dbReference type="EMBL" id="CDO52468.1"/>
    </source>
</evidence>
<protein>
    <recommendedName>
        <fullName evidence="2">pH-response regulator protein palC</fullName>
    </recommendedName>
</protein>
<comment type="similarity">
    <text evidence="1">Belongs to the palC family.</text>
</comment>
<reference evidence="4 6" key="1">
    <citation type="submission" date="2014-03" db="EMBL/GenBank/DDBJ databases">
        <authorList>
            <person name="Casaregola S."/>
        </authorList>
    </citation>
    <scope>NUCLEOTIDE SEQUENCE [LARGE SCALE GENOMIC DNA]</scope>
    <source>
        <strain evidence="4 6">CLIB 918</strain>
    </source>
</reference>
<gene>
    <name evidence="4" type="ORF">BN980_GECA03s02463g</name>
    <name evidence="5" type="ORF">DV451_001324</name>
</gene>
<dbReference type="GO" id="GO:0005886">
    <property type="term" value="C:plasma membrane"/>
    <property type="evidence" value="ECO:0007669"/>
    <property type="project" value="TreeGrafter"/>
</dbReference>
<evidence type="ECO:0000313" key="6">
    <source>
        <dbReference type="Proteomes" id="UP000242525"/>
    </source>
</evidence>
<dbReference type="Proteomes" id="UP000750522">
    <property type="component" value="Unassembled WGS sequence"/>
</dbReference>
<organism evidence="4 6">
    <name type="scientific">Geotrichum candidum</name>
    <name type="common">Oospora lactis</name>
    <name type="synonym">Dipodascus geotrichum</name>
    <dbReference type="NCBI Taxonomy" id="1173061"/>
    <lineage>
        <taxon>Eukaryota</taxon>
        <taxon>Fungi</taxon>
        <taxon>Dikarya</taxon>
        <taxon>Ascomycota</taxon>
        <taxon>Saccharomycotina</taxon>
        <taxon>Dipodascomycetes</taxon>
        <taxon>Dipodascales</taxon>
        <taxon>Dipodascaceae</taxon>
        <taxon>Geotrichum</taxon>
    </lineage>
</organism>
<dbReference type="STRING" id="1173061.A0A0J9X4V6"/>
<sequence length="401" mass="44664">MSIFYPFPLPTTGSIIFSQFINTVEHRQLVLNADEKRARLRDSLKRAKRAENPDILGVINAIEEYLPYLFTLMDGIETQAFEVINNQVPLFSWRLPMKAATSSKHIRVVEPPRVEVASFEYERGMTVLTYALAIIAFGEKTLKQSESTEKWKLMSNKLMQAESVLRYLAEQNVGLANNIANIPDLHPSTISGLITMVSGSLHLNIIYKSQAQGSASSSLLSRVSLYAAEKFGTASQLFSGSNHGGNGSNSNKKLLTNLLPNNGLSQWLKAARNFSIAYAEKYMADTSQQKGEVGLAIAYLQNAKEALNAVEDISKVYLQPMAGKLKSYIDESQTLFKAENDRIAFQPIPNSSEVEQNWPSGREVVPNQPTWVPPVSLLRVQNEYSSADSQEESNKPGREYF</sequence>
<dbReference type="InterPro" id="IPR037505">
    <property type="entry name" value="pH-resp_palC"/>
</dbReference>
<dbReference type="PANTHER" id="PTHR40463">
    <property type="entry name" value="PH-RESPONSE REGULATOR PROTEIN PALC"/>
    <property type="match status" value="1"/>
</dbReference>
<dbReference type="Gene3D" id="1.25.40.280">
    <property type="entry name" value="alix/aip1 like domains"/>
    <property type="match status" value="1"/>
</dbReference>
<name>A0A0J9X4V6_GEOCN</name>
<feature type="domain" description="BRO1" evidence="3">
    <location>
        <begin position="3"/>
        <end position="401"/>
    </location>
</feature>
<dbReference type="InterPro" id="IPR038499">
    <property type="entry name" value="BRO1_sf"/>
</dbReference>
<evidence type="ECO:0000256" key="2">
    <source>
        <dbReference type="ARBA" id="ARBA00022193"/>
    </source>
</evidence>
<evidence type="ECO:0000259" key="3">
    <source>
        <dbReference type="PROSITE" id="PS51180"/>
    </source>
</evidence>